<evidence type="ECO:0000313" key="3">
    <source>
        <dbReference type="Proteomes" id="UP000481861"/>
    </source>
</evidence>
<feature type="region of interest" description="Disordered" evidence="1">
    <location>
        <begin position="282"/>
        <end position="340"/>
    </location>
</feature>
<sequence length="638" mass="69563">MASTTLVTFLYECQSAAQTVELLGSWDNFCKPYQLKRDLRRSSAIWTGCWTFDNIICDGDLNNLCARRNGALKMGGTYWYYYKVDDNEQHNPSEPSTAVCPLLPGQRLNVLDVPSDSSSSSESSGVFTRNPADRYLTPVPPKPLHSPRLGDLCQEKYQPPTHPVRTPTSATYPPSDRSLTPKYGRRARSASTSHQPTSGTNLMEFKGLKDKLVSKRAASSTKGHQRNVKELQIGAPTLISTTAVDVNLVPLSSLRTPQPASFARTQQTSSTLTPPLTAKMMKFSPLGSNPVDPIKDLSMRKTGEVSNEDKQLPERPRSHSPEIISTKLESSPARVRANSAGTRRTRNYFFANEPWTATPKWQEDLIEEVQHEESEEVEVAPAPVLQRPSASLEPPSLDERPTSSHGSARSPGLLTSPRDKELPALPRYLVPAPLFACSNSIKSPTLAEDQGAEQEEPGIELVSGNSSQFSTRSAESMTFSSTTEDDDAIHSPSFSSLTTDSSDVGSPQRLSRHFALGDEQRDTKHDLTTADANADIDSSEPSFSASPPQLAQLRISTFGASLFSKGDSRASSASRRHASIFAAGFQGYSLPEDETTSQATITKPALQSEPRISPARDSSVSHLGKLMDEFGYLGDAVL</sequence>
<proteinExistence type="predicted"/>
<feature type="compositionally biased region" description="Polar residues" evidence="1">
    <location>
        <begin position="463"/>
        <end position="482"/>
    </location>
</feature>
<dbReference type="EMBL" id="JAADJZ010000006">
    <property type="protein sequence ID" value="KAF2874052.1"/>
    <property type="molecule type" value="Genomic_DNA"/>
</dbReference>
<keyword evidence="3" id="KW-1185">Reference proteome</keyword>
<protein>
    <submittedName>
        <fullName evidence="2">Uncharacterized protein</fullName>
    </submittedName>
</protein>
<comment type="caution">
    <text evidence="2">The sequence shown here is derived from an EMBL/GenBank/DDBJ whole genome shotgun (WGS) entry which is preliminary data.</text>
</comment>
<feature type="compositionally biased region" description="Polar residues" evidence="1">
    <location>
        <begin position="189"/>
        <end position="201"/>
    </location>
</feature>
<organism evidence="2 3">
    <name type="scientific">Massariosphaeria phaeospora</name>
    <dbReference type="NCBI Taxonomy" id="100035"/>
    <lineage>
        <taxon>Eukaryota</taxon>
        <taxon>Fungi</taxon>
        <taxon>Dikarya</taxon>
        <taxon>Ascomycota</taxon>
        <taxon>Pezizomycotina</taxon>
        <taxon>Dothideomycetes</taxon>
        <taxon>Pleosporomycetidae</taxon>
        <taxon>Pleosporales</taxon>
        <taxon>Pleosporales incertae sedis</taxon>
        <taxon>Massariosphaeria</taxon>
    </lineage>
</organism>
<feature type="region of interest" description="Disordered" evidence="1">
    <location>
        <begin position="370"/>
        <end position="420"/>
    </location>
</feature>
<feature type="compositionally biased region" description="Basic and acidic residues" evidence="1">
    <location>
        <begin position="293"/>
        <end position="320"/>
    </location>
</feature>
<dbReference type="PANTHER" id="PTHR40625">
    <property type="entry name" value="GTP-BINDING PROTEIN ESDC-RELATED"/>
    <property type="match status" value="1"/>
</dbReference>
<dbReference type="InterPro" id="IPR013783">
    <property type="entry name" value="Ig-like_fold"/>
</dbReference>
<feature type="region of interest" description="Disordered" evidence="1">
    <location>
        <begin position="111"/>
        <end position="202"/>
    </location>
</feature>
<feature type="compositionally biased region" description="Low complexity" evidence="1">
    <location>
        <begin position="115"/>
        <end position="124"/>
    </location>
</feature>
<reference evidence="2 3" key="1">
    <citation type="submission" date="2020-01" db="EMBL/GenBank/DDBJ databases">
        <authorList>
            <consortium name="DOE Joint Genome Institute"/>
            <person name="Haridas S."/>
            <person name="Albert R."/>
            <person name="Binder M."/>
            <person name="Bloem J."/>
            <person name="Labutti K."/>
            <person name="Salamov A."/>
            <person name="Andreopoulos B."/>
            <person name="Baker S.E."/>
            <person name="Barry K."/>
            <person name="Bills G."/>
            <person name="Bluhm B.H."/>
            <person name="Cannon C."/>
            <person name="Castanera R."/>
            <person name="Culley D.E."/>
            <person name="Daum C."/>
            <person name="Ezra D."/>
            <person name="Gonzalez J.B."/>
            <person name="Henrissat B."/>
            <person name="Kuo A."/>
            <person name="Liang C."/>
            <person name="Lipzen A."/>
            <person name="Lutzoni F."/>
            <person name="Magnuson J."/>
            <person name="Mondo S."/>
            <person name="Nolan M."/>
            <person name="Ohm R."/>
            <person name="Pangilinan J."/>
            <person name="Park H.-J.H."/>
            <person name="Ramirez L."/>
            <person name="Alfaro M."/>
            <person name="Sun H."/>
            <person name="Tritt A."/>
            <person name="Yoshinaga Y."/>
            <person name="Zwiers L.-H.L."/>
            <person name="Turgeon B.G."/>
            <person name="Goodwin S.B."/>
            <person name="Spatafora J.W."/>
            <person name="Crous P.W."/>
            <person name="Grigoriev I.V."/>
        </authorList>
    </citation>
    <scope>NUCLEOTIDE SEQUENCE [LARGE SCALE GENOMIC DNA]</scope>
    <source>
        <strain evidence="2 3">CBS 611.86</strain>
    </source>
</reference>
<accession>A0A7C8ID34</accession>
<dbReference type="Gene3D" id="2.60.40.10">
    <property type="entry name" value="Immunoglobulins"/>
    <property type="match status" value="1"/>
</dbReference>
<feature type="compositionally biased region" description="Low complexity" evidence="1">
    <location>
        <begin position="491"/>
        <end position="503"/>
    </location>
</feature>
<dbReference type="PANTHER" id="PTHR40625:SF1">
    <property type="entry name" value="AMP-ACTIVATED PROTEIN KINASE GLYCOGEN-BINDING DOMAIN-CONTAINING PROTEIN"/>
    <property type="match status" value="1"/>
</dbReference>
<evidence type="ECO:0000256" key="1">
    <source>
        <dbReference type="SAM" id="MobiDB-lite"/>
    </source>
</evidence>
<evidence type="ECO:0000313" key="2">
    <source>
        <dbReference type="EMBL" id="KAF2874052.1"/>
    </source>
</evidence>
<gene>
    <name evidence="2" type="ORF">BDV95DRAFT_604266</name>
</gene>
<feature type="region of interest" description="Disordered" evidence="1">
    <location>
        <begin position="446"/>
        <end position="508"/>
    </location>
</feature>
<name>A0A7C8ID34_9PLEO</name>
<dbReference type="Proteomes" id="UP000481861">
    <property type="component" value="Unassembled WGS sequence"/>
</dbReference>
<dbReference type="AlphaFoldDB" id="A0A7C8ID34"/>
<dbReference type="OrthoDB" id="5422351at2759"/>